<keyword evidence="1" id="KW-0175">Coiled coil</keyword>
<evidence type="ECO:0000313" key="3">
    <source>
        <dbReference type="Proteomes" id="UP000030661"/>
    </source>
</evidence>
<protein>
    <submittedName>
        <fullName evidence="2">Chromosome segregation ATPases</fullName>
    </submittedName>
</protein>
<dbReference type="STRING" id="1499967.U27_06891"/>
<feature type="coiled-coil region" evidence="1">
    <location>
        <begin position="99"/>
        <end position="329"/>
    </location>
</feature>
<evidence type="ECO:0000313" key="2">
    <source>
        <dbReference type="EMBL" id="GAK59905.1"/>
    </source>
</evidence>
<dbReference type="Proteomes" id="UP000030661">
    <property type="component" value="Unassembled WGS sequence"/>
</dbReference>
<dbReference type="EMBL" id="DF820471">
    <property type="protein sequence ID" value="GAK59905.1"/>
    <property type="molecule type" value="Genomic_DNA"/>
</dbReference>
<gene>
    <name evidence="2" type="ORF">U27_06891</name>
</gene>
<proteinExistence type="predicted"/>
<organism evidence="2">
    <name type="scientific">Vecturithrix granuli</name>
    <dbReference type="NCBI Taxonomy" id="1499967"/>
    <lineage>
        <taxon>Bacteria</taxon>
        <taxon>Candidatus Moduliflexota</taxon>
        <taxon>Candidatus Vecturitrichia</taxon>
        <taxon>Candidatus Vecturitrichales</taxon>
        <taxon>Candidatus Vecturitrichaceae</taxon>
        <taxon>Candidatus Vecturithrix</taxon>
    </lineage>
</organism>
<dbReference type="HOGENOM" id="CLU_835919_0_0_0"/>
<sequence>MLSIFENLRKILVLERKKGYNNQAVTGGLQEYASNFQKQALQEATKEEEQRIIQEITQRLTIYPHIPSIKRSDHVEQIFALIEGRKPPTPQDLDGGSENNEFSRQKEELLLEIKKLSIQQRNLCTEIDTLKTRKETLLSQIENLSAQKEQLQADIKQFEYEHNGLQSQIYSLQHHQTELESEINQLTSQKNEFIYLLNQLQAKIENLKSEEERLKKEQEVSVRFKEITDLINRKMKIEKEIDTLVQDLANREHDLKIIHQEIKQRNKELAEIEARPVFTRGAGWKEKETQLKTELDELNEQKIQIDNEIFIFKQKLKDYREQRERLAQKITL</sequence>
<reference evidence="2" key="1">
    <citation type="journal article" date="2015" name="PeerJ">
        <title>First genomic representation of candidate bacterial phylum KSB3 points to enhanced environmental sensing as a trigger of wastewater bulking.</title>
        <authorList>
            <person name="Sekiguchi Y."/>
            <person name="Ohashi A."/>
            <person name="Parks D.H."/>
            <person name="Yamauchi T."/>
            <person name="Tyson G.W."/>
            <person name="Hugenholtz P."/>
        </authorList>
    </citation>
    <scope>NUCLEOTIDE SEQUENCE [LARGE SCALE GENOMIC DNA]</scope>
</reference>
<dbReference type="Gene3D" id="1.10.287.1490">
    <property type="match status" value="1"/>
</dbReference>
<evidence type="ECO:0000256" key="1">
    <source>
        <dbReference type="SAM" id="Coils"/>
    </source>
</evidence>
<accession>A0A081C5Q0</accession>
<dbReference type="AlphaFoldDB" id="A0A081C5Q0"/>
<name>A0A081C5Q0_VECG1</name>
<keyword evidence="3" id="KW-1185">Reference proteome</keyword>